<feature type="chain" id="PRO_5030825141" description="SnoaL-like domain-containing protein" evidence="1">
    <location>
        <begin position="24"/>
        <end position="303"/>
    </location>
</feature>
<keyword evidence="4" id="KW-1185">Reference proteome</keyword>
<dbReference type="Proteomes" id="UP000538566">
    <property type="component" value="Unassembled WGS sequence"/>
</dbReference>
<dbReference type="AlphaFoldDB" id="A0A7W7AC74"/>
<evidence type="ECO:0000256" key="1">
    <source>
        <dbReference type="SAM" id="SignalP"/>
    </source>
</evidence>
<comment type="caution">
    <text evidence="3">The sequence shown here is derived from an EMBL/GenBank/DDBJ whole genome shotgun (WGS) entry which is preliminary data.</text>
</comment>
<feature type="signal peptide" evidence="1">
    <location>
        <begin position="1"/>
        <end position="23"/>
    </location>
</feature>
<accession>A0A7W7AC74</accession>
<reference evidence="3 4" key="1">
    <citation type="submission" date="2020-08" db="EMBL/GenBank/DDBJ databases">
        <title>Genomic Encyclopedia of Type Strains, Phase IV (KMG-IV): sequencing the most valuable type-strain genomes for metagenomic binning, comparative biology and taxonomic classification.</title>
        <authorList>
            <person name="Goeker M."/>
        </authorList>
    </citation>
    <scope>NUCLEOTIDE SEQUENCE [LARGE SCALE GENOMIC DNA]</scope>
    <source>
        <strain evidence="3 4">DSM 17507</strain>
    </source>
</reference>
<evidence type="ECO:0000313" key="3">
    <source>
        <dbReference type="EMBL" id="MBB4614181.1"/>
    </source>
</evidence>
<dbReference type="Pfam" id="PF12680">
    <property type="entry name" value="SnoaL_2"/>
    <property type="match status" value="1"/>
</dbReference>
<feature type="domain" description="SnoaL-like" evidence="2">
    <location>
        <begin position="198"/>
        <end position="297"/>
    </location>
</feature>
<dbReference type="RefSeq" id="WP_183661173.1">
    <property type="nucleotide sequence ID" value="NZ_JACHOA010000004.1"/>
</dbReference>
<name>A0A7W7AC74_9SPHN</name>
<sequence>MALWGVVRASLVALLLPSANVVAVQSVRAACPVVSDGDRLAVKQAFARYLALLNAGDSSASACLGPTFAIEAPDAPEFAEILRDPRRSGRILVAHQILLDDGGLQLAIEMEARPLDGASPPRKTIARRTVFFTLRDGKVDVARVALDNFTSLPRSQSPRARPAAQLSFESHLPATVDQPFMTRGKFEDYLRLFGIFDERFVRFYHPDVVFAIAPAAQPLHGRESVLQLYRPLRRTLDEEVLIRALVIDSEQGVMAAEISNTMTARGPVRLPMLRMEAGDRRMGSGVIFYGLKDGKIISLREGS</sequence>
<gene>
    <name evidence="3" type="ORF">GGR37_002467</name>
</gene>
<dbReference type="Gene3D" id="3.10.450.50">
    <property type="match status" value="1"/>
</dbReference>
<evidence type="ECO:0000259" key="2">
    <source>
        <dbReference type="Pfam" id="PF12680"/>
    </source>
</evidence>
<organism evidence="3 4">
    <name type="scientific">Novosphingobium taihuense</name>
    <dbReference type="NCBI Taxonomy" id="260085"/>
    <lineage>
        <taxon>Bacteria</taxon>
        <taxon>Pseudomonadati</taxon>
        <taxon>Pseudomonadota</taxon>
        <taxon>Alphaproteobacteria</taxon>
        <taxon>Sphingomonadales</taxon>
        <taxon>Sphingomonadaceae</taxon>
        <taxon>Novosphingobium</taxon>
    </lineage>
</organism>
<protein>
    <recommendedName>
        <fullName evidence="2">SnoaL-like domain-containing protein</fullName>
    </recommendedName>
</protein>
<dbReference type="InterPro" id="IPR037401">
    <property type="entry name" value="SnoaL-like"/>
</dbReference>
<dbReference type="InterPro" id="IPR032710">
    <property type="entry name" value="NTF2-like_dom_sf"/>
</dbReference>
<keyword evidence="1" id="KW-0732">Signal</keyword>
<evidence type="ECO:0000313" key="4">
    <source>
        <dbReference type="Proteomes" id="UP000538566"/>
    </source>
</evidence>
<dbReference type="EMBL" id="JACHOA010000004">
    <property type="protein sequence ID" value="MBB4614181.1"/>
    <property type="molecule type" value="Genomic_DNA"/>
</dbReference>
<dbReference type="SUPFAM" id="SSF54427">
    <property type="entry name" value="NTF2-like"/>
    <property type="match status" value="1"/>
</dbReference>
<proteinExistence type="predicted"/>